<dbReference type="GO" id="GO:0016787">
    <property type="term" value="F:hydrolase activity"/>
    <property type="evidence" value="ECO:0007669"/>
    <property type="project" value="UniProtKB-KW"/>
</dbReference>
<dbReference type="InterPro" id="IPR036526">
    <property type="entry name" value="C-N_Hydrolase_sf"/>
</dbReference>
<reference evidence="5" key="1">
    <citation type="journal article" date="2019" name="Int. J. Syst. Evol. Microbiol.">
        <title>The Global Catalogue of Microorganisms (GCM) 10K type strain sequencing project: providing services to taxonomists for standard genome sequencing and annotation.</title>
        <authorList>
            <consortium name="The Broad Institute Genomics Platform"/>
            <consortium name="The Broad Institute Genome Sequencing Center for Infectious Disease"/>
            <person name="Wu L."/>
            <person name="Ma J."/>
        </authorList>
    </citation>
    <scope>NUCLEOTIDE SEQUENCE [LARGE SCALE GENOMIC DNA]</scope>
    <source>
        <strain evidence="5">JCM 30742</strain>
    </source>
</reference>
<proteinExistence type="inferred from homology"/>
<dbReference type="RefSeq" id="WP_345154731.1">
    <property type="nucleotide sequence ID" value="NZ_BAABEO010000036.1"/>
</dbReference>
<comment type="similarity">
    <text evidence="1">Belongs to the carbon-nitrogen hydrolase superfamily. Nitrilase family.</text>
</comment>
<dbReference type="PROSITE" id="PS00920">
    <property type="entry name" value="NITRIL_CHT_1"/>
    <property type="match status" value="1"/>
</dbReference>
<dbReference type="PROSITE" id="PS50263">
    <property type="entry name" value="CN_HYDROLASE"/>
    <property type="match status" value="1"/>
</dbReference>
<dbReference type="Gene3D" id="3.60.110.10">
    <property type="entry name" value="Carbon-nitrogen hydrolase"/>
    <property type="match status" value="1"/>
</dbReference>
<dbReference type="CDD" id="cd07564">
    <property type="entry name" value="nitrilases_CHs"/>
    <property type="match status" value="1"/>
</dbReference>
<dbReference type="InterPro" id="IPR044149">
    <property type="entry name" value="Nitrilases_CHs"/>
</dbReference>
<dbReference type="SUPFAM" id="SSF56317">
    <property type="entry name" value="Carbon-nitrogen hydrolase"/>
    <property type="match status" value="1"/>
</dbReference>
<sequence length="364" mass="40051">MVEYTALTKVAAVQAEPAWLDVDAGIEKSIGYIEEAARNGAELVAFPELFIPGYPWYIWLDSQFWVMQFQRRYHENSITVDGPHMQRLQKAAADNNITVVMGYSERGGGSLFMSQATIGPDGTLIKNRRKLKPTHVERSMFGEGNGSDLVVLDLPIGRVGALNCWEHFQTLTKYAMYSQHEQIHVASWPSLQMFKPDVHTFQIEVGDLATRMYAVEGQTFVVCSTSVVGEAAQELFCDTELKRQQMGIGGGWARIIGPDGKDLVEPLAEDEEGILYAELDLGAIALTKFAADPVGHYSRPDVLSLNFNSAPTPWVHGGAPSVTPRQTIAHEAAGDARLALEDELEKTLEEGAPLRETGNLSARS</sequence>
<organism evidence="4 5">
    <name type="scientific">Arthrobacter ginkgonis</name>
    <dbReference type="NCBI Taxonomy" id="1630594"/>
    <lineage>
        <taxon>Bacteria</taxon>
        <taxon>Bacillati</taxon>
        <taxon>Actinomycetota</taxon>
        <taxon>Actinomycetes</taxon>
        <taxon>Micrococcales</taxon>
        <taxon>Micrococcaceae</taxon>
        <taxon>Arthrobacter</taxon>
    </lineage>
</organism>
<keyword evidence="5" id="KW-1185">Reference proteome</keyword>
<dbReference type="PANTHER" id="PTHR46044:SF1">
    <property type="entry name" value="CN HYDROLASE DOMAIN-CONTAINING PROTEIN"/>
    <property type="match status" value="1"/>
</dbReference>
<protein>
    <submittedName>
        <fullName evidence="4">Carbon-nitrogen hydrolase family protein</fullName>
    </submittedName>
</protein>
<dbReference type="InterPro" id="IPR000132">
    <property type="entry name" value="Nitrilase/CN_hydratase_CS"/>
</dbReference>
<dbReference type="EMBL" id="BAABEO010000036">
    <property type="protein sequence ID" value="GAA3704663.1"/>
    <property type="molecule type" value="Genomic_DNA"/>
</dbReference>
<feature type="active site" description="Proton acceptor" evidence="2">
    <location>
        <position position="48"/>
    </location>
</feature>
<evidence type="ECO:0000313" key="5">
    <source>
        <dbReference type="Proteomes" id="UP001500752"/>
    </source>
</evidence>
<accession>A0ABP7DI34</accession>
<dbReference type="PROSITE" id="PS00921">
    <property type="entry name" value="NITRIL_CHT_2"/>
    <property type="match status" value="1"/>
</dbReference>
<name>A0ABP7DI34_9MICC</name>
<feature type="domain" description="CN hydrolase" evidence="3">
    <location>
        <begin position="8"/>
        <end position="281"/>
    </location>
</feature>
<dbReference type="Proteomes" id="UP001500752">
    <property type="component" value="Unassembled WGS sequence"/>
</dbReference>
<evidence type="ECO:0000259" key="3">
    <source>
        <dbReference type="PROSITE" id="PS50263"/>
    </source>
</evidence>
<evidence type="ECO:0000256" key="2">
    <source>
        <dbReference type="PROSITE-ProRule" id="PRU10139"/>
    </source>
</evidence>
<dbReference type="PANTHER" id="PTHR46044">
    <property type="entry name" value="NITRILASE"/>
    <property type="match status" value="1"/>
</dbReference>
<evidence type="ECO:0000256" key="1">
    <source>
        <dbReference type="ARBA" id="ARBA00008129"/>
    </source>
</evidence>
<dbReference type="InterPro" id="IPR003010">
    <property type="entry name" value="C-N_Hydrolase"/>
</dbReference>
<gene>
    <name evidence="4" type="ORF">GCM10023081_46180</name>
</gene>
<keyword evidence="4" id="KW-0378">Hydrolase</keyword>
<comment type="caution">
    <text evidence="4">The sequence shown here is derived from an EMBL/GenBank/DDBJ whole genome shotgun (WGS) entry which is preliminary data.</text>
</comment>
<dbReference type="Pfam" id="PF00795">
    <property type="entry name" value="CN_hydrolase"/>
    <property type="match status" value="1"/>
</dbReference>
<evidence type="ECO:0000313" key="4">
    <source>
        <dbReference type="EMBL" id="GAA3704663.1"/>
    </source>
</evidence>